<dbReference type="KEGG" id="cfus:CYFUS_005552"/>
<dbReference type="Pfam" id="PF00857">
    <property type="entry name" value="Isochorismatase"/>
    <property type="match status" value="1"/>
</dbReference>
<dbReference type="GO" id="GO:0016787">
    <property type="term" value="F:hydrolase activity"/>
    <property type="evidence" value="ECO:0007669"/>
    <property type="project" value="UniProtKB-KW"/>
</dbReference>
<accession>A0A250J861</accession>
<dbReference type="Gene3D" id="3.40.50.850">
    <property type="entry name" value="Isochorismatase-like"/>
    <property type="match status" value="1"/>
</dbReference>
<dbReference type="InterPro" id="IPR000868">
    <property type="entry name" value="Isochorismatase-like_dom"/>
</dbReference>
<sequence>MGASPNNKVGLNALLTPDNCVLILIDHQPFQISGVQNIDPALMINNVVALAKSAKAFNVPTLLTTVIEERGGYLIKQLQDVFPEQKPINRTTINTWEDPRVVEWVKKTGRKKIVMAALWTEICLAFPVIHALGDGYEVYIVTDASGGVSVEAHTVAIQRMVQAGAVPLTSGAFMGELQRDWAREESVPKVAQIMLEHMGAVGTNFAWELQLLGSHNKTLPPGV</sequence>
<organism evidence="2 3">
    <name type="scientific">Cystobacter fuscus</name>
    <dbReference type="NCBI Taxonomy" id="43"/>
    <lineage>
        <taxon>Bacteria</taxon>
        <taxon>Pseudomonadati</taxon>
        <taxon>Myxococcota</taxon>
        <taxon>Myxococcia</taxon>
        <taxon>Myxococcales</taxon>
        <taxon>Cystobacterineae</taxon>
        <taxon>Archangiaceae</taxon>
        <taxon>Cystobacter</taxon>
    </lineage>
</organism>
<evidence type="ECO:0000259" key="1">
    <source>
        <dbReference type="Pfam" id="PF00857"/>
    </source>
</evidence>
<dbReference type="SUPFAM" id="SSF52499">
    <property type="entry name" value="Isochorismatase-like hydrolases"/>
    <property type="match status" value="1"/>
</dbReference>
<dbReference type="InterPro" id="IPR036380">
    <property type="entry name" value="Isochorismatase-like_sf"/>
</dbReference>
<feature type="domain" description="Isochorismatase-like" evidence="1">
    <location>
        <begin position="21"/>
        <end position="170"/>
    </location>
</feature>
<dbReference type="AlphaFoldDB" id="A0A250J861"/>
<dbReference type="PANTHER" id="PTHR43559:SF3">
    <property type="entry name" value="HYDROLASE YCAC-RELATED"/>
    <property type="match status" value="1"/>
</dbReference>
<dbReference type="InterPro" id="IPR053152">
    <property type="entry name" value="Hydrolase_YcaC-like"/>
</dbReference>
<proteinExistence type="predicted"/>
<protein>
    <submittedName>
        <fullName evidence="2">Hydrolase</fullName>
    </submittedName>
</protein>
<dbReference type="CDD" id="cd01012">
    <property type="entry name" value="YcaC_related"/>
    <property type="match status" value="1"/>
</dbReference>
<dbReference type="Proteomes" id="UP000217257">
    <property type="component" value="Chromosome"/>
</dbReference>
<evidence type="ECO:0000313" key="2">
    <source>
        <dbReference type="EMBL" id="ATB40104.1"/>
    </source>
</evidence>
<evidence type="ECO:0000313" key="3">
    <source>
        <dbReference type="Proteomes" id="UP000217257"/>
    </source>
</evidence>
<dbReference type="EMBL" id="CP022098">
    <property type="protein sequence ID" value="ATB40104.1"/>
    <property type="molecule type" value="Genomic_DNA"/>
</dbReference>
<keyword evidence="2" id="KW-0378">Hydrolase</keyword>
<gene>
    <name evidence="2" type="ORF">CYFUS_005552</name>
</gene>
<name>A0A250J861_9BACT</name>
<dbReference type="RefSeq" id="WP_095988029.1">
    <property type="nucleotide sequence ID" value="NZ_CP022098.1"/>
</dbReference>
<reference evidence="2 3" key="1">
    <citation type="submission" date="2017-06" db="EMBL/GenBank/DDBJ databases">
        <title>Sequencing and comparative analysis of myxobacterial genomes.</title>
        <authorList>
            <person name="Rupp O."/>
            <person name="Goesmann A."/>
            <person name="Sogaard-Andersen L."/>
        </authorList>
    </citation>
    <scope>NUCLEOTIDE SEQUENCE [LARGE SCALE GENOMIC DNA]</scope>
    <source>
        <strain evidence="2 3">DSM 52655</strain>
    </source>
</reference>
<dbReference type="PANTHER" id="PTHR43559">
    <property type="entry name" value="HYDROLASE YCAC-RELATED"/>
    <property type="match status" value="1"/>
</dbReference>